<dbReference type="Gene3D" id="3.90.226.30">
    <property type="match status" value="1"/>
</dbReference>
<dbReference type="InterPro" id="IPR018657">
    <property type="entry name" value="LarA-like_N"/>
</dbReference>
<evidence type="ECO:0000313" key="3">
    <source>
        <dbReference type="EMBL" id="SLM18154.1"/>
    </source>
</evidence>
<dbReference type="PANTHER" id="PTHR33171:SF17">
    <property type="entry name" value="LARA-LIKE N-TERMINAL DOMAIN-CONTAINING PROTEIN"/>
    <property type="match status" value="1"/>
</dbReference>
<accession>A0A3P3XPI0</accession>
<dbReference type="PANTHER" id="PTHR33171">
    <property type="entry name" value="LAR_N DOMAIN-CONTAINING PROTEIN"/>
    <property type="match status" value="1"/>
</dbReference>
<feature type="domain" description="Lactate racemase C-terminal" evidence="2">
    <location>
        <begin position="276"/>
        <end position="416"/>
    </location>
</feature>
<sequence length="425" mass="46317">MQIRLSSGMMHETIEVSEKHIAGILCPNTSSAFAPLDDNMIRNAINHPVNSLNIENRTTSSSKVAIVVDDATRPTPTSRILSIILKKLSGIGIPDQNISITIATGLHRNTTAHERTLILGDDVISRFDIADNDARNPIAFAHAGTITGGKEIYLNKRILEADIVITIGVVKSHAFAGFTGGAKSILPGVASQNTIHGNHCFYNIEYPRGVLGSCEMSATRKEMEATARLVNPFIVNVVLGDSNQIIYAVSGDVVDAHRSAVDFYKKIALRTFPEKVDIAVVHGGLAGSINFYQALFGCNVVKTTERPILKKNGIVILFAECKEGSGSKLLEQIMPTFSEPDEILKYLASNKVFDDQWAVQFLATFLRDIHIFLVSEGVSSEIAKNLKVKLFPNAKEALDAAIQTSDLDYRMAFIENPDVLIVNLA</sequence>
<name>A0A3P3XPI0_9SPIR</name>
<dbReference type="EMBL" id="FWDO01000004">
    <property type="protein sequence ID" value="SLM18154.1"/>
    <property type="molecule type" value="Genomic_DNA"/>
</dbReference>
<dbReference type="Pfam" id="PF09861">
    <property type="entry name" value="Lar_N"/>
    <property type="match status" value="1"/>
</dbReference>
<dbReference type="InterPro" id="IPR048068">
    <property type="entry name" value="LarA-like"/>
</dbReference>
<protein>
    <submittedName>
        <fullName evidence="3">Uncharacterized protein</fullName>
    </submittedName>
</protein>
<proteinExistence type="predicted"/>
<organism evidence="3">
    <name type="scientific">uncultured spirochete</name>
    <dbReference type="NCBI Taxonomy" id="156406"/>
    <lineage>
        <taxon>Bacteria</taxon>
        <taxon>Pseudomonadati</taxon>
        <taxon>Spirochaetota</taxon>
        <taxon>Spirochaetia</taxon>
        <taxon>Spirochaetales</taxon>
        <taxon>environmental samples</taxon>
    </lineage>
</organism>
<dbReference type="GO" id="GO:0050043">
    <property type="term" value="F:lactate racemase activity"/>
    <property type="evidence" value="ECO:0007669"/>
    <property type="project" value="InterPro"/>
</dbReference>
<evidence type="ECO:0000259" key="2">
    <source>
        <dbReference type="Pfam" id="PF21113"/>
    </source>
</evidence>
<reference evidence="3" key="1">
    <citation type="submission" date="2017-02" db="EMBL/GenBank/DDBJ databases">
        <authorList>
            <person name="Regsiter A."/>
            <person name="William W."/>
        </authorList>
    </citation>
    <scope>NUCLEOTIDE SEQUENCE</scope>
    <source>
        <strain evidence="3">BdmA 4</strain>
    </source>
</reference>
<dbReference type="Gene3D" id="3.40.50.11440">
    <property type="match status" value="1"/>
</dbReference>
<gene>
    <name evidence="3" type="ORF">SPIRO4BDMA_40726</name>
</gene>
<dbReference type="InterPro" id="IPR048520">
    <property type="entry name" value="LarA_C"/>
</dbReference>
<dbReference type="InterPro" id="IPR043166">
    <property type="entry name" value="LarA-like_C"/>
</dbReference>
<dbReference type="AlphaFoldDB" id="A0A3P3XPI0"/>
<dbReference type="Pfam" id="PF21113">
    <property type="entry name" value="LarA_C"/>
    <property type="match status" value="1"/>
</dbReference>
<feature type="domain" description="LarA-like N-terminal" evidence="1">
    <location>
        <begin position="11"/>
        <end position="201"/>
    </location>
</feature>
<dbReference type="InterPro" id="IPR047926">
    <property type="entry name" value="Ni_dep_LarA"/>
</dbReference>
<dbReference type="NCBIfam" id="NF033504">
    <property type="entry name" value="Ni_dep_LarA"/>
    <property type="match status" value="1"/>
</dbReference>
<evidence type="ECO:0000259" key="1">
    <source>
        <dbReference type="Pfam" id="PF09861"/>
    </source>
</evidence>